<evidence type="ECO:0000313" key="3">
    <source>
        <dbReference type="EMBL" id="QXH84638.1"/>
    </source>
</evidence>
<gene>
    <name evidence="3" type="ORF">HU722_0003875</name>
    <name evidence="2" type="ORF">HU722_06520</name>
</gene>
<accession>A0A8I0CUY1</accession>
<dbReference type="Proteomes" id="UP000615613">
    <property type="component" value="Chromosome"/>
</dbReference>
<organism evidence="2">
    <name type="scientific">Pseudomonas tritici</name>
    <dbReference type="NCBI Taxonomy" id="2745518"/>
    <lineage>
        <taxon>Bacteria</taxon>
        <taxon>Pseudomonadati</taxon>
        <taxon>Pseudomonadota</taxon>
        <taxon>Gammaproteobacteria</taxon>
        <taxon>Pseudomonadales</taxon>
        <taxon>Pseudomonadaceae</taxon>
        <taxon>Pseudomonas</taxon>
    </lineage>
</organism>
<sequence>MAIRLSREERAASSNRGAAKLPPLSPAFVNEADAAYWAHQAIGDRRDVEYGGVIVRSSAGDYFATQPVAGAGMQFDLRAVLGISADGYYLQPAGYTCVASYHSHPAQHELILQRNASFDERMAKAFLGFLSSTDFYRDVHDRDFFPSSYLSGPDGSLIRHTPSGTPAEFSFALWVQAGKPPNSPVGVYGGFDEFVKKIATFGSLSLIVPTALWGGSVGRVPADWVVFEPFSSSALTEQPLFTAVFAQAPLALAAALSSPSAQPTEPRVGVVLKHISEDRFIATIASPKREPLFALDALFPKGPGGVLVLPAQYRLEAIYFKDWYEKDAVAAKERWLASAFFSPAQVVAAIRQGQSTLALQNPSRGLDLYMRAHDDALLKLKVPSTALVTELFKPDSDGLISDNGAQAALVAGTLTPRNYLRRVIQATELWVVQAGNLWRDVGRVDTHSPLLAPKYPQAFGRSFLSARDAALHAHEQIGSRRSLYYGGYVLKGADGRFVVTPPLQSMGHPFSSTLFFPVGDQGALIPMEDYELHARYGSHTALSMVHPNWVMQRGWTQEEALINLQVFSDDEMYSIISDERVAYLSGAQDCLLEYAPTNSPQEQLLLANIGPPAGENRLGRRLDRGVIRPADWVRRLAVAGEFKIIQGNTLWGPRGVVYSDWSPNFTYAPRFGPLDYVLYSAVFSSGDDAARNLHARLQERTVPEPACYAYILKHKDLPQYIATEAVGAVNAGALFEFNRLFARNLRNEPILPEGYEMHALFRSQHWSPPWLKGANAWLTQYFVTPEVLLVALTEGLRGRAQSLPVYFSNLDGALLRYQPSLIDVKAGGLADNVLGIASTQLESGKKTALEFVQEWIAKGMLYVVRGSQLWDRSGQVKPTWSGYETLTPRRLSPAFASPDDAARHAAVAVGSRQRRTYGGVILRLTNGLFVATEPLLVPAQGPTLEWIYPDPVIATGLYPGGATLAAFYQSRMEQEVQILLSASQKVLYQSMIPTAVLGRLLTREAHVKRQYVFGPNGTILSYQLTGDVEEALLRNKLVATTPGAGDLSDNPIERQLRSGALLPQAFIDQVARAGNLRVVEGNAVWGSPRRIQIGFVPNQYRAGPLEVRDAEADSPCGPIFTRALDAVRHVYRNWNAQAQVAVGYVLKAFGKELYMTTLPLVRDRYDDLKPVFVKGQLPQGYVLAGLYLCASTETIAAADDEMAQHFFAPPAISKALSFMTTPRNGEALPLYLLCADRALLWYTVPKSAPVSEWASNVSHDSARLREGSLTVLDYVRRLAAMGDLRIRVTSEIWGRKEQVTTLWWPKRPPHSFTADPHFHSFCGPLFFYADDAARYAQRLIAPFAGKTYLGAVLMPPKMTGFVAIDPVEDSPGFGNSTLELLFWMGHAGFDVPAENVLRNYKVAAVHAFYKSIPSKPNLKPLDLVLLPNFISSDVLNRYLSVVLSNQPDAERIYLSCQHGALLKYIPALTAAESTILSARPAPSPSALVSRLRQLGSLSVLVTDTFWRKRGPLGDEWAAIDPDVGEPWYGHQKDEL</sequence>
<feature type="domain" description="DUF4329" evidence="1">
    <location>
        <begin position="33"/>
        <end position="165"/>
    </location>
</feature>
<dbReference type="KEGG" id="ptrt:HU722_0003875"/>
<proteinExistence type="predicted"/>
<dbReference type="Pfam" id="PF14220">
    <property type="entry name" value="DUF4329"/>
    <property type="match status" value="1"/>
</dbReference>
<keyword evidence="4" id="KW-1185">Reference proteome</keyword>
<protein>
    <submittedName>
        <fullName evidence="2">DUF4329 domain-containing protein</fullName>
    </submittedName>
</protein>
<dbReference type="EMBL" id="CP077084">
    <property type="protein sequence ID" value="QXH84638.1"/>
    <property type="molecule type" value="Genomic_DNA"/>
</dbReference>
<dbReference type="InterPro" id="IPR025479">
    <property type="entry name" value="DUF4329"/>
</dbReference>
<reference evidence="3" key="2">
    <citation type="submission" date="2021-06" db="EMBL/GenBank/DDBJ databases">
        <title>Updating the genus Pseudomonas: Description of 43 new species and partition of the Pseudomonas putida group.</title>
        <authorList>
            <person name="Girard L."/>
            <person name="Lood C."/>
            <person name="Vandamme P."/>
            <person name="Rokni-Zadeh H."/>
            <person name="van Noort V."/>
            <person name="Hofte M."/>
            <person name="Lavigne R."/>
            <person name="De Mot R."/>
        </authorList>
    </citation>
    <scope>NUCLEOTIDE SEQUENCE</scope>
    <source>
        <strain evidence="3">SWRI145</strain>
    </source>
</reference>
<evidence type="ECO:0000259" key="1">
    <source>
        <dbReference type="Pfam" id="PF14220"/>
    </source>
</evidence>
<evidence type="ECO:0000313" key="4">
    <source>
        <dbReference type="Proteomes" id="UP000615613"/>
    </source>
</evidence>
<dbReference type="RefSeq" id="WP_065889068.1">
    <property type="nucleotide sequence ID" value="NZ_CP077084.1"/>
</dbReference>
<dbReference type="EMBL" id="JABWQF010000003">
    <property type="protein sequence ID" value="MBC3291168.1"/>
    <property type="molecule type" value="Genomic_DNA"/>
</dbReference>
<name>A0A8I0CUY1_9PSED</name>
<reference evidence="2" key="1">
    <citation type="journal article" date="2020" name="Microorganisms">
        <title>Reliable Identification of Environmental Pseudomonas Isolates Using the rpoD Gene.</title>
        <authorList>
            <consortium name="The Broad Institute Genome Sequencing Platform"/>
            <person name="Girard L."/>
            <person name="Lood C."/>
            <person name="Rokni-Zadeh H."/>
            <person name="van Noort V."/>
            <person name="Lavigne R."/>
            <person name="De Mot R."/>
        </authorList>
    </citation>
    <scope>NUCLEOTIDE SEQUENCE [LARGE SCALE GENOMIC DNA]</scope>
    <source>
        <strain evidence="2">SWRI145</strain>
    </source>
</reference>
<evidence type="ECO:0000313" key="2">
    <source>
        <dbReference type="EMBL" id="MBC3291168.1"/>
    </source>
</evidence>